<keyword evidence="7" id="KW-0539">Nucleus</keyword>
<dbReference type="EMBL" id="OZ020112">
    <property type="protein sequence ID" value="CAK9264739.1"/>
    <property type="molecule type" value="Genomic_DNA"/>
</dbReference>
<dbReference type="Pfam" id="PF09329">
    <property type="entry name" value="zf-primase"/>
    <property type="match status" value="1"/>
</dbReference>
<dbReference type="Gene3D" id="2.40.50.140">
    <property type="entry name" value="Nucleic acid-binding proteins"/>
    <property type="match status" value="1"/>
</dbReference>
<dbReference type="Pfam" id="PF22379">
    <property type="entry name" value="OB_MCM10"/>
    <property type="match status" value="1"/>
</dbReference>
<gene>
    <name evidence="10" type="ORF">CSSPJE1EN1_LOCUS10217</name>
</gene>
<sequence length="425" mass="47124">MEKNDEEALDLLLSLQSEDDDATSNDVCDGKGPQYCSAEEDLSRPKTNVTMAAFRDFVKDSLKDSNHTAAPASFNCRSEPPRLSSVFKPDFDQHSGLRIRDRLVAPDTLTSRFCDLHFVRLQGINRAGMRTNLQGSWATVGVLTEKGQPKLSAAGKNFMVWKLSSLDGALVSVFLFGGSYTEHWKESAGAVFAVFNAKVRLDERSKEMCLSVFKGDQMLKLGTSADYAVCKGKRKDGTSCTVVVNKKQQGEFCQYHLGTAYQKHRTHRAELNGGNLATAFSGPGTKRAQAVRPNVLSPTKETKFMRPLKHLTSPDLRKVLSNADSITSRSYSQGKRFLETLSQHTFEKEQNLKCMEKKSMLKNTESRKKARIPLAEKVGNIVPPTRDGVQQVPSGSQKVNSQVMELDAADGLDDDMEQAMTFFET</sequence>
<reference evidence="10" key="1">
    <citation type="submission" date="2024-02" db="EMBL/GenBank/DDBJ databases">
        <authorList>
            <consortium name="ELIXIR-Norway"/>
            <consortium name="Elixir Norway"/>
        </authorList>
    </citation>
    <scope>NUCLEOTIDE SEQUENCE</scope>
</reference>
<organism evidence="10 11">
    <name type="scientific">Sphagnum jensenii</name>
    <dbReference type="NCBI Taxonomy" id="128206"/>
    <lineage>
        <taxon>Eukaryota</taxon>
        <taxon>Viridiplantae</taxon>
        <taxon>Streptophyta</taxon>
        <taxon>Embryophyta</taxon>
        <taxon>Bryophyta</taxon>
        <taxon>Sphagnophytina</taxon>
        <taxon>Sphagnopsida</taxon>
        <taxon>Sphagnales</taxon>
        <taxon>Sphagnaceae</taxon>
        <taxon>Sphagnum</taxon>
    </lineage>
</organism>
<evidence type="ECO:0000256" key="3">
    <source>
        <dbReference type="ARBA" id="ARBA00022705"/>
    </source>
</evidence>
<evidence type="ECO:0000313" key="10">
    <source>
        <dbReference type="EMBL" id="CAK9264739.1"/>
    </source>
</evidence>
<keyword evidence="11" id="KW-1185">Reference proteome</keyword>
<dbReference type="InterPro" id="IPR015408">
    <property type="entry name" value="Znf_Mcm10/DnaG"/>
</dbReference>
<evidence type="ECO:0000259" key="8">
    <source>
        <dbReference type="Pfam" id="PF09329"/>
    </source>
</evidence>
<keyword evidence="4" id="KW-0479">Metal-binding</keyword>
<proteinExistence type="inferred from homology"/>
<keyword evidence="3" id="KW-0235">DNA replication</keyword>
<evidence type="ECO:0000256" key="6">
    <source>
        <dbReference type="ARBA" id="ARBA00022833"/>
    </source>
</evidence>
<comment type="subcellular location">
    <subcellularLocation>
        <location evidence="1">Nucleus</location>
    </subcellularLocation>
</comment>
<dbReference type="PANTHER" id="PTHR13454">
    <property type="entry name" value="PROTEIN MCM10 HOMOLOG"/>
    <property type="match status" value="1"/>
</dbReference>
<evidence type="ECO:0000256" key="5">
    <source>
        <dbReference type="ARBA" id="ARBA00022771"/>
    </source>
</evidence>
<dbReference type="Proteomes" id="UP001497444">
    <property type="component" value="Chromosome 17"/>
</dbReference>
<name>A0ABP0WD45_9BRYO</name>
<evidence type="ECO:0000256" key="7">
    <source>
        <dbReference type="ARBA" id="ARBA00023242"/>
    </source>
</evidence>
<dbReference type="InterPro" id="IPR055065">
    <property type="entry name" value="OB_MCM10"/>
</dbReference>
<dbReference type="InterPro" id="IPR040184">
    <property type="entry name" value="Mcm10"/>
</dbReference>
<evidence type="ECO:0000313" key="11">
    <source>
        <dbReference type="Proteomes" id="UP001497444"/>
    </source>
</evidence>
<protein>
    <recommendedName>
        <fullName evidence="12">Protein MCM10 homolog</fullName>
    </recommendedName>
</protein>
<accession>A0ABP0WD45</accession>
<evidence type="ECO:0000259" key="9">
    <source>
        <dbReference type="Pfam" id="PF22379"/>
    </source>
</evidence>
<evidence type="ECO:0000256" key="2">
    <source>
        <dbReference type="ARBA" id="ARBA00009679"/>
    </source>
</evidence>
<evidence type="ECO:0000256" key="1">
    <source>
        <dbReference type="ARBA" id="ARBA00004123"/>
    </source>
</evidence>
<dbReference type="PANTHER" id="PTHR13454:SF11">
    <property type="entry name" value="PROTEIN MCM10 HOMOLOG"/>
    <property type="match status" value="1"/>
</dbReference>
<keyword evidence="5" id="KW-0863">Zinc-finger</keyword>
<feature type="domain" description="Zinc finger Mcm10/DnaG-type" evidence="8">
    <location>
        <begin position="222"/>
        <end position="268"/>
    </location>
</feature>
<evidence type="ECO:0000256" key="4">
    <source>
        <dbReference type="ARBA" id="ARBA00022723"/>
    </source>
</evidence>
<comment type="similarity">
    <text evidence="2">Belongs to the MCM10 family.</text>
</comment>
<feature type="domain" description="MCM10 OB-fold" evidence="9">
    <location>
        <begin position="94"/>
        <end position="219"/>
    </location>
</feature>
<keyword evidence="6" id="KW-0862">Zinc</keyword>
<dbReference type="InterPro" id="IPR012340">
    <property type="entry name" value="NA-bd_OB-fold"/>
</dbReference>
<evidence type="ECO:0008006" key="12">
    <source>
        <dbReference type="Google" id="ProtNLM"/>
    </source>
</evidence>